<dbReference type="InterPro" id="IPR003661">
    <property type="entry name" value="HisK_dim/P_dom"/>
</dbReference>
<dbReference type="SUPFAM" id="SSF47384">
    <property type="entry name" value="Homodimeric domain of signal transducing histidine kinase"/>
    <property type="match status" value="1"/>
</dbReference>
<dbReference type="RefSeq" id="WP_294895617.1">
    <property type="nucleotide sequence ID" value="NZ_DLUI01000139.1"/>
</dbReference>
<dbReference type="SMART" id="SM00387">
    <property type="entry name" value="HATPase_c"/>
    <property type="match status" value="1"/>
</dbReference>
<feature type="coiled-coil region" evidence="4">
    <location>
        <begin position="36"/>
        <end position="63"/>
    </location>
</feature>
<dbReference type="Gene3D" id="1.10.287.130">
    <property type="match status" value="1"/>
</dbReference>
<accession>A0A2D3WF67</accession>
<evidence type="ECO:0000313" key="7">
    <source>
        <dbReference type="Proteomes" id="UP000228859"/>
    </source>
</evidence>
<organism evidence="6 7">
    <name type="scientific">Sulfuricurvum kujiense</name>
    <dbReference type="NCBI Taxonomy" id="148813"/>
    <lineage>
        <taxon>Bacteria</taxon>
        <taxon>Pseudomonadati</taxon>
        <taxon>Campylobacterota</taxon>
        <taxon>Epsilonproteobacteria</taxon>
        <taxon>Campylobacterales</taxon>
        <taxon>Sulfurimonadaceae</taxon>
        <taxon>Sulfuricurvum</taxon>
    </lineage>
</organism>
<comment type="catalytic activity">
    <reaction evidence="1">
        <text>ATP + protein L-histidine = ADP + protein N-phospho-L-histidine.</text>
        <dbReference type="EC" id="2.7.13.3"/>
    </reaction>
</comment>
<dbReference type="GO" id="GO:0000155">
    <property type="term" value="F:phosphorelay sensor kinase activity"/>
    <property type="evidence" value="ECO:0007669"/>
    <property type="project" value="InterPro"/>
</dbReference>
<evidence type="ECO:0000259" key="5">
    <source>
        <dbReference type="PROSITE" id="PS50109"/>
    </source>
</evidence>
<name>A0A2D3WF67_9BACT</name>
<proteinExistence type="predicted"/>
<sequence length="302" mass="33716">MSDDVVELQRQVTILKQAVDQSQRIHKNYDHALLLIKQKDKELKESYAKLQEMQAEIIQKEKMASLGSLVAGVAHEVNTPLGVSITSASMILDNCKSIKHSFESEELTEEDLKEFLESSIDACSLLLQNLENAARLIRGFKQISVDETSDQKREFDVKQYLEEIIRTLRPQLKKSVAVVELECPENIIVNSYAGSFAQIISNLIQNSLVHAFEGRESGKIMIKVIDKGDRLDMEYIDDGIGIDESVKDKVFEPFVTTKRGRGGSGLGLSIVYNLITGSFGGSVRVESEKGCGVHFYITLLKS</sequence>
<dbReference type="PROSITE" id="PS50109">
    <property type="entry name" value="HIS_KIN"/>
    <property type="match status" value="1"/>
</dbReference>
<dbReference type="EC" id="2.7.13.3" evidence="2"/>
<protein>
    <recommendedName>
        <fullName evidence="2">histidine kinase</fullName>
        <ecNumber evidence="2">2.7.13.3</ecNumber>
    </recommendedName>
</protein>
<dbReference type="InterPro" id="IPR036890">
    <property type="entry name" value="HATPase_C_sf"/>
</dbReference>
<dbReference type="Proteomes" id="UP000228859">
    <property type="component" value="Unassembled WGS sequence"/>
</dbReference>
<dbReference type="Gene3D" id="3.30.565.10">
    <property type="entry name" value="Histidine kinase-like ATPase, C-terminal domain"/>
    <property type="match status" value="1"/>
</dbReference>
<dbReference type="InterPro" id="IPR005467">
    <property type="entry name" value="His_kinase_dom"/>
</dbReference>
<evidence type="ECO:0000313" key="6">
    <source>
        <dbReference type="EMBL" id="DAB37730.1"/>
    </source>
</evidence>
<dbReference type="EMBL" id="DLUI01000139">
    <property type="protein sequence ID" value="DAB37730.1"/>
    <property type="molecule type" value="Genomic_DNA"/>
</dbReference>
<evidence type="ECO:0000256" key="2">
    <source>
        <dbReference type="ARBA" id="ARBA00012438"/>
    </source>
</evidence>
<dbReference type="SUPFAM" id="SSF55874">
    <property type="entry name" value="ATPase domain of HSP90 chaperone/DNA topoisomerase II/histidine kinase"/>
    <property type="match status" value="1"/>
</dbReference>
<dbReference type="CDD" id="cd00082">
    <property type="entry name" value="HisKA"/>
    <property type="match status" value="1"/>
</dbReference>
<evidence type="ECO:0000256" key="3">
    <source>
        <dbReference type="ARBA" id="ARBA00022553"/>
    </source>
</evidence>
<dbReference type="AlphaFoldDB" id="A0A2D3WF67"/>
<feature type="domain" description="Histidine kinase" evidence="5">
    <location>
        <begin position="72"/>
        <end position="302"/>
    </location>
</feature>
<comment type="caution">
    <text evidence="6">The sequence shown here is derived from an EMBL/GenBank/DDBJ whole genome shotgun (WGS) entry which is preliminary data.</text>
</comment>
<keyword evidence="3" id="KW-0597">Phosphoprotein</keyword>
<dbReference type="InterPro" id="IPR036097">
    <property type="entry name" value="HisK_dim/P_sf"/>
</dbReference>
<dbReference type="PANTHER" id="PTHR43065:SF47">
    <property type="match status" value="1"/>
</dbReference>
<dbReference type="PRINTS" id="PR00344">
    <property type="entry name" value="BCTRLSENSOR"/>
</dbReference>
<keyword evidence="4" id="KW-0175">Coiled coil</keyword>
<dbReference type="InterPro" id="IPR004358">
    <property type="entry name" value="Sig_transdc_His_kin-like_C"/>
</dbReference>
<gene>
    <name evidence="6" type="ORF">CFH83_09600</name>
</gene>
<dbReference type="InterPro" id="IPR003594">
    <property type="entry name" value="HATPase_dom"/>
</dbReference>
<reference evidence="6 7" key="1">
    <citation type="journal article" date="2017" name="Front. Microbiol.">
        <title>Comparative Genomic Analysis of the Class Epsilonproteobacteria and Proposed Reclassification to Epsilonbacteraeota (phyl. nov.).</title>
        <authorList>
            <person name="Waite D.W."/>
            <person name="Vanwonterghem I."/>
            <person name="Rinke C."/>
            <person name="Parks D.H."/>
            <person name="Zhang Y."/>
            <person name="Takai K."/>
            <person name="Sievert S.M."/>
            <person name="Simon J."/>
            <person name="Campbell B.J."/>
            <person name="Hanson T.E."/>
            <person name="Woyke T."/>
            <person name="Klotz M.G."/>
            <person name="Hugenholtz P."/>
        </authorList>
    </citation>
    <scope>NUCLEOTIDE SEQUENCE [LARGE SCALE GENOMIC DNA]</scope>
    <source>
        <strain evidence="6">UBA12443</strain>
    </source>
</reference>
<dbReference type="Pfam" id="PF02518">
    <property type="entry name" value="HATPase_c"/>
    <property type="match status" value="1"/>
</dbReference>
<evidence type="ECO:0000256" key="1">
    <source>
        <dbReference type="ARBA" id="ARBA00000085"/>
    </source>
</evidence>
<evidence type="ECO:0000256" key="4">
    <source>
        <dbReference type="SAM" id="Coils"/>
    </source>
</evidence>
<dbReference type="PANTHER" id="PTHR43065">
    <property type="entry name" value="SENSOR HISTIDINE KINASE"/>
    <property type="match status" value="1"/>
</dbReference>